<evidence type="ECO:0000313" key="16">
    <source>
        <dbReference type="Proteomes" id="UP000307510"/>
    </source>
</evidence>
<keyword evidence="7 9" id="KW-0472">Membrane</keyword>
<dbReference type="Pfam" id="PF07715">
    <property type="entry name" value="Plug"/>
    <property type="match status" value="1"/>
</dbReference>
<feature type="domain" description="TonB-dependent receptor plug" evidence="14">
    <location>
        <begin position="77"/>
        <end position="169"/>
    </location>
</feature>
<evidence type="ECO:0000256" key="7">
    <source>
        <dbReference type="ARBA" id="ARBA00023136"/>
    </source>
</evidence>
<accession>A0A5R8ZRV9</accession>
<dbReference type="Proteomes" id="UP000307510">
    <property type="component" value="Unassembled WGS sequence"/>
</dbReference>
<evidence type="ECO:0000256" key="8">
    <source>
        <dbReference type="ARBA" id="ARBA00023237"/>
    </source>
</evidence>
<evidence type="ECO:0000259" key="13">
    <source>
        <dbReference type="Pfam" id="PF00593"/>
    </source>
</evidence>
<evidence type="ECO:0000256" key="5">
    <source>
        <dbReference type="ARBA" id="ARBA00022729"/>
    </source>
</evidence>
<reference evidence="16" key="2">
    <citation type="submission" date="2019-06" db="EMBL/GenBank/DDBJ databases">
        <title>AzeR, a transcriptional regulator that responds to azelaic acid in Pseudomonas nitroreducens.</title>
        <authorList>
            <person name="Bez C."/>
            <person name="Javvadi S.G."/>
            <person name="Bertani I."/>
            <person name="Devescovi G."/>
            <person name="Studholme D.J."/>
            <person name="Geller A."/>
            <person name="Levy A."/>
            <person name="Venturi V."/>
        </authorList>
    </citation>
    <scope>NUCLEOTIDE SEQUENCE [LARGE SCALE GENOMIC DNA]</scope>
    <source>
        <strain evidence="16">DSM 9128</strain>
    </source>
</reference>
<dbReference type="PROSITE" id="PS52016">
    <property type="entry name" value="TONB_DEPENDENT_REC_3"/>
    <property type="match status" value="1"/>
</dbReference>
<comment type="similarity">
    <text evidence="9 11">Belongs to the TonB-dependent receptor family.</text>
</comment>
<dbReference type="PROSITE" id="PS01156">
    <property type="entry name" value="TONB_DEPENDENT_REC_2"/>
    <property type="match status" value="1"/>
</dbReference>
<evidence type="ECO:0000256" key="12">
    <source>
        <dbReference type="SAM" id="SignalP"/>
    </source>
</evidence>
<keyword evidence="2 9" id="KW-0813">Transport</keyword>
<evidence type="ECO:0000256" key="10">
    <source>
        <dbReference type="PROSITE-ProRule" id="PRU10144"/>
    </source>
</evidence>
<evidence type="ECO:0000256" key="9">
    <source>
        <dbReference type="PROSITE-ProRule" id="PRU01360"/>
    </source>
</evidence>
<proteinExistence type="inferred from homology"/>
<keyword evidence="4 9" id="KW-0812">Transmembrane</keyword>
<evidence type="ECO:0000256" key="2">
    <source>
        <dbReference type="ARBA" id="ARBA00022448"/>
    </source>
</evidence>
<reference evidence="15 16" key="1">
    <citation type="submission" date="2019-05" db="EMBL/GenBank/DDBJ databases">
        <authorList>
            <person name="Moore K."/>
            <person name="O'Neill P."/>
            <person name="Farbos A."/>
            <person name="Studholme D.J."/>
        </authorList>
    </citation>
    <scope>NUCLEOTIDE SEQUENCE [LARGE SCALE GENOMIC DNA]</scope>
    <source>
        <strain evidence="15 16">DSM 9128</strain>
    </source>
</reference>
<gene>
    <name evidence="15" type="ORF">FEA48_29550</name>
</gene>
<dbReference type="InterPro" id="IPR010917">
    <property type="entry name" value="TonB_rcpt_CS"/>
</dbReference>
<sequence>MSRCLSPKRHFPSKLSFPLLALGLLPLAAVAEDRLELEPMQISEKSPAPVSVSAQAERQRLARVPGGTNLVEPQQETRLATLRDALDYQPGLVIQDFFGGTDQPRLNIRGSGIQSNPVNRGVLLLQDGLPLNEADGSFIIGLLEPRNASWISARRGANAGSPGATALGGELEFNSLTGADESGRVRLEAGSFGRQGLQAAAGLDGRGHDARVSVSHDEYDGYRHHSASHRTVVQSNFGLDLGNGVQNRSYLSYSDLTFEIPNVITKARLKDDPRSVLGDGNTAQDRLLNVYKRDPHRDTQQLRLANRTQWNGAGWQQSFGVYGQNTQDDFTDPLSHTLTDSDTLGAQWLLEGEQRLFGYRLGASWSYSDMTRELYANNPQNGSRMQRFGNFDLEASNLDLLLGLDWHLAPDWTLVTEVKWSDVRRDADSRDGAGHLDQGWNFATPKIGLNWTPSPDLRWYANISRSHEAPTFWEIVSAEVSPAAPAAAQAQLVDLDVQRATTYEIGGTGRIAQTDWSLTLYQSNVEDELISTSDAYGVKVGTYNYGSRTRHRGVEAGINGMLPTAARIGGDLAYRVAWTFSDFRFRGGEFQGNQIAGVPRQLWSAELLYRRGPWSVGPNLRWLPQDTPTDHANTRNNYQDSYALWGLKASYKASEGLSVYVQGDNLADKTYASSYVIRNRADASQPTFLSGNGRSLSVGAEYAF</sequence>
<evidence type="ECO:0000256" key="4">
    <source>
        <dbReference type="ARBA" id="ARBA00022692"/>
    </source>
</evidence>
<evidence type="ECO:0000313" key="15">
    <source>
        <dbReference type="EMBL" id="TLP68594.1"/>
    </source>
</evidence>
<evidence type="ECO:0000256" key="11">
    <source>
        <dbReference type="RuleBase" id="RU003357"/>
    </source>
</evidence>
<keyword evidence="8 9" id="KW-0998">Cell outer membrane</keyword>
<evidence type="ECO:0000256" key="6">
    <source>
        <dbReference type="ARBA" id="ARBA00023077"/>
    </source>
</evidence>
<dbReference type="InterPro" id="IPR037066">
    <property type="entry name" value="Plug_dom_sf"/>
</dbReference>
<dbReference type="EMBL" id="VASG01000012">
    <property type="protein sequence ID" value="TLP68594.1"/>
    <property type="molecule type" value="Genomic_DNA"/>
</dbReference>
<dbReference type="GO" id="GO:0044718">
    <property type="term" value="P:siderophore transmembrane transport"/>
    <property type="evidence" value="ECO:0007669"/>
    <property type="project" value="TreeGrafter"/>
</dbReference>
<evidence type="ECO:0000256" key="3">
    <source>
        <dbReference type="ARBA" id="ARBA00022452"/>
    </source>
</evidence>
<dbReference type="AlphaFoldDB" id="A0A5R8ZRV9"/>
<dbReference type="GO" id="GO:0009279">
    <property type="term" value="C:cell outer membrane"/>
    <property type="evidence" value="ECO:0007669"/>
    <property type="project" value="UniProtKB-SubCell"/>
</dbReference>
<dbReference type="PANTHER" id="PTHR30069:SF28">
    <property type="entry name" value="TONB-DEPENDENT RECEPTOR YNCD-RELATED"/>
    <property type="match status" value="1"/>
</dbReference>
<keyword evidence="15" id="KW-0675">Receptor</keyword>
<feature type="signal peptide" evidence="12">
    <location>
        <begin position="1"/>
        <end position="31"/>
    </location>
</feature>
<dbReference type="SUPFAM" id="SSF56935">
    <property type="entry name" value="Porins"/>
    <property type="match status" value="1"/>
</dbReference>
<comment type="caution">
    <text evidence="15">The sequence shown here is derived from an EMBL/GenBank/DDBJ whole genome shotgun (WGS) entry which is preliminary data.</text>
</comment>
<feature type="domain" description="TonB-dependent receptor-like beta-barrel" evidence="13">
    <location>
        <begin position="254"/>
        <end position="666"/>
    </location>
</feature>
<keyword evidence="3 9" id="KW-1134">Transmembrane beta strand</keyword>
<dbReference type="Gene3D" id="2.40.170.20">
    <property type="entry name" value="TonB-dependent receptor, beta-barrel domain"/>
    <property type="match status" value="1"/>
</dbReference>
<dbReference type="InterPro" id="IPR000531">
    <property type="entry name" value="Beta-barrel_TonB"/>
</dbReference>
<dbReference type="PANTHER" id="PTHR30069">
    <property type="entry name" value="TONB-DEPENDENT OUTER MEMBRANE RECEPTOR"/>
    <property type="match status" value="1"/>
</dbReference>
<evidence type="ECO:0000259" key="14">
    <source>
        <dbReference type="Pfam" id="PF07715"/>
    </source>
</evidence>
<dbReference type="GO" id="GO:0015344">
    <property type="term" value="F:siderophore uptake transmembrane transporter activity"/>
    <property type="evidence" value="ECO:0007669"/>
    <property type="project" value="TreeGrafter"/>
</dbReference>
<dbReference type="RefSeq" id="WP_138216969.1">
    <property type="nucleotide sequence ID" value="NZ_VASG01000012.1"/>
</dbReference>
<comment type="subcellular location">
    <subcellularLocation>
        <location evidence="1 9">Cell outer membrane</location>
        <topology evidence="1 9">Multi-pass membrane protein</topology>
    </subcellularLocation>
</comment>
<dbReference type="Gene3D" id="2.170.130.10">
    <property type="entry name" value="TonB-dependent receptor, plug domain"/>
    <property type="match status" value="1"/>
</dbReference>
<name>A0A5R8ZRV9_PSENT</name>
<dbReference type="InterPro" id="IPR012910">
    <property type="entry name" value="Plug_dom"/>
</dbReference>
<feature type="chain" id="PRO_5024279746" evidence="12">
    <location>
        <begin position="32"/>
        <end position="704"/>
    </location>
</feature>
<organism evidence="15 16">
    <name type="scientific">Pseudomonas nitroreducens</name>
    <dbReference type="NCBI Taxonomy" id="46680"/>
    <lineage>
        <taxon>Bacteria</taxon>
        <taxon>Pseudomonadati</taxon>
        <taxon>Pseudomonadota</taxon>
        <taxon>Gammaproteobacteria</taxon>
        <taxon>Pseudomonadales</taxon>
        <taxon>Pseudomonadaceae</taxon>
        <taxon>Pseudomonas</taxon>
    </lineage>
</organism>
<dbReference type="InterPro" id="IPR039426">
    <property type="entry name" value="TonB-dep_rcpt-like"/>
</dbReference>
<dbReference type="InterPro" id="IPR036942">
    <property type="entry name" value="Beta-barrel_TonB_sf"/>
</dbReference>
<protein>
    <submittedName>
        <fullName evidence="15">TonB-dependent receptor</fullName>
    </submittedName>
</protein>
<keyword evidence="6 11" id="KW-0798">TonB box</keyword>
<feature type="short sequence motif" description="TonB C-terminal box" evidence="10">
    <location>
        <begin position="687"/>
        <end position="704"/>
    </location>
</feature>
<dbReference type="Pfam" id="PF00593">
    <property type="entry name" value="TonB_dep_Rec_b-barrel"/>
    <property type="match status" value="1"/>
</dbReference>
<evidence type="ECO:0000256" key="1">
    <source>
        <dbReference type="ARBA" id="ARBA00004571"/>
    </source>
</evidence>
<keyword evidence="5 12" id="KW-0732">Signal</keyword>